<evidence type="ECO:0000256" key="1">
    <source>
        <dbReference type="ARBA" id="ARBA00022485"/>
    </source>
</evidence>
<keyword evidence="4" id="KW-0378">Hydrolase</keyword>
<dbReference type="EMBL" id="RBWW01000001">
    <property type="protein sequence ID" value="RKS83789.1"/>
    <property type="molecule type" value="Genomic_DNA"/>
</dbReference>
<dbReference type="SUPFAM" id="SSF52141">
    <property type="entry name" value="Uracil-DNA glycosylase-like"/>
    <property type="match status" value="1"/>
</dbReference>
<evidence type="ECO:0000313" key="9">
    <source>
        <dbReference type="EMBL" id="RKS83789.1"/>
    </source>
</evidence>
<dbReference type="Pfam" id="PF03167">
    <property type="entry name" value="UDG"/>
    <property type="match status" value="1"/>
</dbReference>
<evidence type="ECO:0000259" key="8">
    <source>
        <dbReference type="Pfam" id="PF03167"/>
    </source>
</evidence>
<organism evidence="9 10">
    <name type="scientific">Haloarcula quadrata</name>
    <dbReference type="NCBI Taxonomy" id="182779"/>
    <lineage>
        <taxon>Archaea</taxon>
        <taxon>Methanobacteriati</taxon>
        <taxon>Methanobacteriota</taxon>
        <taxon>Stenosarchaea group</taxon>
        <taxon>Halobacteria</taxon>
        <taxon>Halobacteriales</taxon>
        <taxon>Haloarculaceae</taxon>
        <taxon>Haloarcula</taxon>
    </lineage>
</organism>
<gene>
    <name evidence="9" type="ORF">BDK61_3183</name>
</gene>
<dbReference type="GO" id="GO:0046872">
    <property type="term" value="F:metal ion binding"/>
    <property type="evidence" value="ECO:0007669"/>
    <property type="project" value="UniProtKB-KW"/>
</dbReference>
<protein>
    <submittedName>
        <fullName evidence="9">Uracil-DNA glycosylase</fullName>
    </submittedName>
</protein>
<keyword evidence="10" id="KW-1185">Reference proteome</keyword>
<evidence type="ECO:0000256" key="6">
    <source>
        <dbReference type="ARBA" id="ARBA00023014"/>
    </source>
</evidence>
<evidence type="ECO:0000256" key="7">
    <source>
        <dbReference type="ARBA" id="ARBA00023204"/>
    </source>
</evidence>
<keyword evidence="5" id="KW-0408">Iron</keyword>
<keyword evidence="1" id="KW-0004">4Fe-4S</keyword>
<dbReference type="Proteomes" id="UP000268233">
    <property type="component" value="Unassembled WGS sequence"/>
</dbReference>
<dbReference type="AlphaFoldDB" id="A0A495R967"/>
<evidence type="ECO:0000256" key="4">
    <source>
        <dbReference type="ARBA" id="ARBA00022801"/>
    </source>
</evidence>
<evidence type="ECO:0000313" key="10">
    <source>
        <dbReference type="Proteomes" id="UP000268233"/>
    </source>
</evidence>
<evidence type="ECO:0000256" key="2">
    <source>
        <dbReference type="ARBA" id="ARBA00022723"/>
    </source>
</evidence>
<name>A0A495R967_9EURY</name>
<dbReference type="InterPro" id="IPR051536">
    <property type="entry name" value="UDG_Type-4/5"/>
</dbReference>
<dbReference type="InterPro" id="IPR036895">
    <property type="entry name" value="Uracil-DNA_glycosylase-like_sf"/>
</dbReference>
<proteinExistence type="predicted"/>
<dbReference type="PANTHER" id="PTHR33693">
    <property type="entry name" value="TYPE-5 URACIL-DNA GLYCOSYLASE"/>
    <property type="match status" value="1"/>
</dbReference>
<dbReference type="GO" id="GO:0051539">
    <property type="term" value="F:4 iron, 4 sulfur cluster binding"/>
    <property type="evidence" value="ECO:0007669"/>
    <property type="project" value="UniProtKB-KW"/>
</dbReference>
<feature type="domain" description="Uracil-DNA glycosylase-like" evidence="8">
    <location>
        <begin position="129"/>
        <end position="254"/>
    </location>
</feature>
<evidence type="ECO:0000256" key="5">
    <source>
        <dbReference type="ARBA" id="ARBA00023004"/>
    </source>
</evidence>
<sequence>MFTERVDLDEGAVVEEVIDALTRGEFPAVVLRLDSFLATASFGLGFSFPKVLDTVIVAHAISLLPDRSISDSLRASEKSVIKLNHYFLYSITETGGVLSDGPLLSRVKNVTARQHNPFGFDAPCEPFVPGYGDANAHFHVIGDHPGVHGGATSGIPFTDNAAAERLQRALVEAGLLAEAGTPPTVEKTYLSYLYMCGGDPPTDADYEALEPLFDTELRAITAHVLLPVGERATRHVFANTTSEPTESIDMDALHATEVPGSGWLVYPIKEPAEWSDDDEDALVDVLTALLKTDYRREADLGRFMPGEDPYLVR</sequence>
<dbReference type="GO" id="GO:0006281">
    <property type="term" value="P:DNA repair"/>
    <property type="evidence" value="ECO:0007669"/>
    <property type="project" value="UniProtKB-KW"/>
</dbReference>
<keyword evidence="7" id="KW-0234">DNA repair</keyword>
<dbReference type="PANTHER" id="PTHR33693:SF1">
    <property type="entry name" value="TYPE-4 URACIL-DNA GLYCOSYLASE"/>
    <property type="match status" value="1"/>
</dbReference>
<keyword evidence="2" id="KW-0479">Metal-binding</keyword>
<comment type="caution">
    <text evidence="9">The sequence shown here is derived from an EMBL/GenBank/DDBJ whole genome shotgun (WGS) entry which is preliminary data.</text>
</comment>
<keyword evidence="6" id="KW-0411">Iron-sulfur</keyword>
<dbReference type="InterPro" id="IPR005122">
    <property type="entry name" value="Uracil-DNA_glycosylase-like"/>
</dbReference>
<evidence type="ECO:0000256" key="3">
    <source>
        <dbReference type="ARBA" id="ARBA00022763"/>
    </source>
</evidence>
<keyword evidence="3" id="KW-0227">DNA damage</keyword>
<reference evidence="9 10" key="1">
    <citation type="submission" date="2018-10" db="EMBL/GenBank/DDBJ databases">
        <title>Genomic Encyclopedia of Archaeal and Bacterial Type Strains, Phase II (KMG-II): from individual species to whole genera.</title>
        <authorList>
            <person name="Goeker M."/>
        </authorList>
    </citation>
    <scope>NUCLEOTIDE SEQUENCE [LARGE SCALE GENOMIC DNA]</scope>
    <source>
        <strain evidence="9 10">DSM 11927</strain>
    </source>
</reference>
<dbReference type="GO" id="GO:0097506">
    <property type="term" value="F:deaminated base DNA N-glycosylase activity"/>
    <property type="evidence" value="ECO:0007669"/>
    <property type="project" value="UniProtKB-ARBA"/>
</dbReference>
<accession>A0A495R967</accession>
<dbReference type="Gene3D" id="3.40.470.10">
    <property type="entry name" value="Uracil-DNA glycosylase-like domain"/>
    <property type="match status" value="1"/>
</dbReference>